<keyword evidence="5 9" id="KW-0472">Membrane</keyword>
<sequence length="357" mass="40148">MLNSALCFIDISPDYEGRASLDIDSSKLTSALHLTKVTMGDNGNFQCSVLIPGDDEGTSAATTFVLVLVPPSSPVCRIQGKAEYWQNITLTCVSEEGSPVPQYKWKTYSVENIPRAFPPKTTEKDGALSLRNISREMSGFYVCTSANRIGSVSCNLTLAVMPGGSMSGATVGIIGGVVGAVLLLAIVIFCCYRQKKKKAKAPGEIEFHDRDDIEGSDGYQENKIPKNHDIDITEQTQHSEKTGLEKLNVDMESTAGSHRSHSNQDRLDNNRDHYRDDHRGSRDRLDDHRGSRDRLDDYRGSRDRLDDHRGSRDRLDDYRGNREHHDDYRSSRDRLDEGSHLYGSRDHLDYSERRRYE</sequence>
<proteinExistence type="predicted"/>
<keyword evidence="2 9" id="KW-0812">Transmembrane</keyword>
<evidence type="ECO:0000313" key="11">
    <source>
        <dbReference type="Ensembl" id="ENSPMGP00000012969.1"/>
    </source>
</evidence>
<dbReference type="SMART" id="SM00408">
    <property type="entry name" value="IGc2"/>
    <property type="match status" value="1"/>
</dbReference>
<dbReference type="InterPro" id="IPR036179">
    <property type="entry name" value="Ig-like_dom_sf"/>
</dbReference>
<dbReference type="SUPFAM" id="SSF48726">
    <property type="entry name" value="Immunoglobulin"/>
    <property type="match status" value="2"/>
</dbReference>
<reference evidence="11" key="1">
    <citation type="submission" date="2025-08" db="UniProtKB">
        <authorList>
            <consortium name="Ensembl"/>
        </authorList>
    </citation>
    <scope>IDENTIFICATION</scope>
</reference>
<dbReference type="SMART" id="SM00409">
    <property type="entry name" value="IG"/>
    <property type="match status" value="1"/>
</dbReference>
<feature type="region of interest" description="Disordered" evidence="8">
    <location>
        <begin position="252"/>
        <end position="357"/>
    </location>
</feature>
<protein>
    <recommendedName>
        <fullName evidence="10">Ig-like domain-containing protein</fullName>
    </recommendedName>
</protein>
<dbReference type="GO" id="GO:0005886">
    <property type="term" value="C:plasma membrane"/>
    <property type="evidence" value="ECO:0007669"/>
    <property type="project" value="InterPro"/>
</dbReference>
<keyword evidence="6" id="KW-1015">Disulfide bond</keyword>
<evidence type="ECO:0000256" key="7">
    <source>
        <dbReference type="ARBA" id="ARBA00023319"/>
    </source>
</evidence>
<dbReference type="PANTHER" id="PTHR44969">
    <property type="entry name" value="CELL SURFACE A33 ANTIGEN"/>
    <property type="match status" value="1"/>
</dbReference>
<dbReference type="InterPro" id="IPR007110">
    <property type="entry name" value="Ig-like_dom"/>
</dbReference>
<dbReference type="FunFam" id="2.60.40.10:FF:000095">
    <property type="entry name" value="immunoglobulin superfamily member 11 isoform X1"/>
    <property type="match status" value="1"/>
</dbReference>
<feature type="compositionally biased region" description="Basic and acidic residues" evidence="8">
    <location>
        <begin position="223"/>
        <end position="240"/>
    </location>
</feature>
<dbReference type="PANTHER" id="PTHR44969:SF1">
    <property type="entry name" value="CELL SURFACE A33 ANTIGEN"/>
    <property type="match status" value="1"/>
</dbReference>
<evidence type="ECO:0000313" key="12">
    <source>
        <dbReference type="Proteomes" id="UP000261520"/>
    </source>
</evidence>
<dbReference type="Gene3D" id="2.60.40.10">
    <property type="entry name" value="Immunoglobulins"/>
    <property type="match status" value="2"/>
</dbReference>
<evidence type="ECO:0000256" key="6">
    <source>
        <dbReference type="ARBA" id="ARBA00023157"/>
    </source>
</evidence>
<accession>A0A3B4A8L1</accession>
<evidence type="ECO:0000256" key="4">
    <source>
        <dbReference type="ARBA" id="ARBA00022989"/>
    </source>
</evidence>
<evidence type="ECO:0000256" key="5">
    <source>
        <dbReference type="ARBA" id="ARBA00023136"/>
    </source>
</evidence>
<evidence type="ECO:0000256" key="9">
    <source>
        <dbReference type="SAM" id="Phobius"/>
    </source>
</evidence>
<dbReference type="PROSITE" id="PS50835">
    <property type="entry name" value="IG_LIKE"/>
    <property type="match status" value="1"/>
</dbReference>
<feature type="transmembrane region" description="Helical" evidence="9">
    <location>
        <begin position="171"/>
        <end position="192"/>
    </location>
</feature>
<keyword evidence="7" id="KW-0393">Immunoglobulin domain</keyword>
<keyword evidence="3" id="KW-0732">Signal</keyword>
<keyword evidence="4 9" id="KW-1133">Transmembrane helix</keyword>
<reference evidence="11" key="2">
    <citation type="submission" date="2025-09" db="UniProtKB">
        <authorList>
            <consortium name="Ensembl"/>
        </authorList>
    </citation>
    <scope>IDENTIFICATION</scope>
</reference>
<organism evidence="11 12">
    <name type="scientific">Periophthalmus magnuspinnatus</name>
    <dbReference type="NCBI Taxonomy" id="409849"/>
    <lineage>
        <taxon>Eukaryota</taxon>
        <taxon>Metazoa</taxon>
        <taxon>Chordata</taxon>
        <taxon>Craniata</taxon>
        <taxon>Vertebrata</taxon>
        <taxon>Euteleostomi</taxon>
        <taxon>Actinopterygii</taxon>
        <taxon>Neopterygii</taxon>
        <taxon>Teleostei</taxon>
        <taxon>Neoteleostei</taxon>
        <taxon>Acanthomorphata</taxon>
        <taxon>Gobiaria</taxon>
        <taxon>Gobiiformes</taxon>
        <taxon>Gobioidei</taxon>
        <taxon>Gobiidae</taxon>
        <taxon>Oxudercinae</taxon>
        <taxon>Periophthalmus</taxon>
    </lineage>
</organism>
<dbReference type="STRING" id="409849.ENSPMGP00000012969"/>
<feature type="compositionally biased region" description="Basic and acidic residues" evidence="8">
    <location>
        <begin position="262"/>
        <end position="357"/>
    </location>
</feature>
<evidence type="ECO:0000259" key="10">
    <source>
        <dbReference type="PROSITE" id="PS50835"/>
    </source>
</evidence>
<dbReference type="Proteomes" id="UP000261520">
    <property type="component" value="Unplaced"/>
</dbReference>
<dbReference type="Ensembl" id="ENSPMGT00000013843.1">
    <property type="protein sequence ID" value="ENSPMGP00000012969.1"/>
    <property type="gene ID" value="ENSPMGG00000010696.1"/>
</dbReference>
<feature type="domain" description="Ig-like" evidence="10">
    <location>
        <begin position="70"/>
        <end position="159"/>
    </location>
</feature>
<dbReference type="AlphaFoldDB" id="A0A3B4A8L1"/>
<keyword evidence="12" id="KW-1185">Reference proteome</keyword>
<dbReference type="InterPro" id="IPR013783">
    <property type="entry name" value="Ig-like_fold"/>
</dbReference>
<dbReference type="InterPro" id="IPR003599">
    <property type="entry name" value="Ig_sub"/>
</dbReference>
<dbReference type="Pfam" id="PF13927">
    <property type="entry name" value="Ig_3"/>
    <property type="match status" value="1"/>
</dbReference>
<feature type="region of interest" description="Disordered" evidence="8">
    <location>
        <begin position="209"/>
        <end position="240"/>
    </location>
</feature>
<evidence type="ECO:0000256" key="8">
    <source>
        <dbReference type="SAM" id="MobiDB-lite"/>
    </source>
</evidence>
<comment type="subcellular location">
    <subcellularLocation>
        <location evidence="1">Membrane</location>
        <topology evidence="1">Single-pass type I membrane protein</topology>
    </subcellularLocation>
</comment>
<evidence type="ECO:0000256" key="2">
    <source>
        <dbReference type="ARBA" id="ARBA00022692"/>
    </source>
</evidence>
<dbReference type="InterPro" id="IPR042474">
    <property type="entry name" value="A33"/>
</dbReference>
<evidence type="ECO:0000256" key="1">
    <source>
        <dbReference type="ARBA" id="ARBA00004479"/>
    </source>
</evidence>
<evidence type="ECO:0000256" key="3">
    <source>
        <dbReference type="ARBA" id="ARBA00022729"/>
    </source>
</evidence>
<name>A0A3B4A8L1_9GOBI</name>
<dbReference type="InterPro" id="IPR003598">
    <property type="entry name" value="Ig_sub2"/>
</dbReference>